<gene>
    <name evidence="2" type="ORF">ODALV1_LOCUS5703</name>
</gene>
<proteinExistence type="predicted"/>
<dbReference type="SUPFAM" id="SSF81383">
    <property type="entry name" value="F-box domain"/>
    <property type="match status" value="2"/>
</dbReference>
<evidence type="ECO:0000259" key="1">
    <source>
        <dbReference type="SMART" id="SM00256"/>
    </source>
</evidence>
<sequence length="496" mass="57676">MTEETRIEPKLPLEIFSMEVWCHIFSFLPAKDVVTCTHTTQAWSNFYMDERTVLLMQLAFPHISKYLNKAEIAKCRQVCRSWRRGVDDLLQNHPLHYDIQLKSNEVRVAPPTPGKTFTPSKVEELERFIGSWEYGRSNPLSVTRTLSYEEDARDSPNFNARVTYRQRVAVKGLLTVFGSEVWHCRLVFTEGDGPSDLYKRVRSYLILMPNLKTLSIFYAGGHLPPNYVMAPSLQQLVEDEPLPHLNNLVKLCIGVGGPLEFSSLLTFTTLQKLYCANSFNFLPLPVQKQSLNELEQLHAFIINPGDWYKLLNVRSPLKVLKLSIVASARLETVFRCVDNFGETLKHFSLHINIERDVERRISKLLELPELETLKISAGRNKFCNIDFLLPCTSLKNLEMELNVSVVSKRIREKMRRDTTSLDAIVKFLWYEDAMYESNIWELFPHLQNLELNTALPKRKFETRTWGPYPITIGTRYKYNREEYLAHVQRRSRLPIN</sequence>
<dbReference type="EMBL" id="CAXLJM020000017">
    <property type="protein sequence ID" value="CAL8084113.1"/>
    <property type="molecule type" value="Genomic_DNA"/>
</dbReference>
<feature type="domain" description="F-box" evidence="1">
    <location>
        <begin position="60"/>
        <end position="93"/>
    </location>
</feature>
<dbReference type="SMART" id="SM00256">
    <property type="entry name" value="FBOX"/>
    <property type="match status" value="2"/>
</dbReference>
<dbReference type="InterPro" id="IPR036047">
    <property type="entry name" value="F-box-like_dom_sf"/>
</dbReference>
<organism evidence="2 3">
    <name type="scientific">Orchesella dallaii</name>
    <dbReference type="NCBI Taxonomy" id="48710"/>
    <lineage>
        <taxon>Eukaryota</taxon>
        <taxon>Metazoa</taxon>
        <taxon>Ecdysozoa</taxon>
        <taxon>Arthropoda</taxon>
        <taxon>Hexapoda</taxon>
        <taxon>Collembola</taxon>
        <taxon>Entomobryomorpha</taxon>
        <taxon>Entomobryoidea</taxon>
        <taxon>Orchesellidae</taxon>
        <taxon>Orchesellinae</taxon>
        <taxon>Orchesella</taxon>
    </lineage>
</organism>
<dbReference type="Pfam" id="PF00646">
    <property type="entry name" value="F-box"/>
    <property type="match status" value="1"/>
</dbReference>
<evidence type="ECO:0000313" key="3">
    <source>
        <dbReference type="Proteomes" id="UP001642540"/>
    </source>
</evidence>
<comment type="caution">
    <text evidence="2">The sequence shown here is derived from an EMBL/GenBank/DDBJ whole genome shotgun (WGS) entry which is preliminary data.</text>
</comment>
<protein>
    <recommendedName>
        <fullName evidence="1">F-box domain-containing protein</fullName>
    </recommendedName>
</protein>
<dbReference type="InterPro" id="IPR001810">
    <property type="entry name" value="F-box_dom"/>
</dbReference>
<keyword evidence="3" id="KW-1185">Reference proteome</keyword>
<name>A0ABP1Q025_9HEXA</name>
<dbReference type="Proteomes" id="UP001642540">
    <property type="component" value="Unassembled WGS sequence"/>
</dbReference>
<accession>A0ABP1Q025</accession>
<feature type="domain" description="F-box" evidence="1">
    <location>
        <begin position="16"/>
        <end position="56"/>
    </location>
</feature>
<reference evidence="2 3" key="1">
    <citation type="submission" date="2024-08" db="EMBL/GenBank/DDBJ databases">
        <authorList>
            <person name="Cucini C."/>
            <person name="Frati F."/>
        </authorList>
    </citation>
    <scope>NUCLEOTIDE SEQUENCE [LARGE SCALE GENOMIC DNA]</scope>
</reference>
<evidence type="ECO:0000313" key="2">
    <source>
        <dbReference type="EMBL" id="CAL8084113.1"/>
    </source>
</evidence>
<dbReference type="CDD" id="cd09917">
    <property type="entry name" value="F-box_SF"/>
    <property type="match status" value="1"/>
</dbReference>